<keyword evidence="1" id="KW-0472">Membrane</keyword>
<dbReference type="RefSeq" id="WP_240256987.1">
    <property type="nucleotide sequence ID" value="NZ_JAKTTI010000033.1"/>
</dbReference>
<reference evidence="2" key="1">
    <citation type="submission" date="2022-02" db="EMBL/GenBank/DDBJ databases">
        <title>Fredinandcohnia quinoae sp. nov. isolated from Chenopodium quinoa seeds.</title>
        <authorList>
            <person name="Saati-Santamaria Z."/>
            <person name="Flores-Felix J.D."/>
            <person name="Igual J.M."/>
            <person name="Velazquez E."/>
            <person name="Garcia-Fraile P."/>
            <person name="Martinez-Molina E."/>
        </authorList>
    </citation>
    <scope>NUCLEOTIDE SEQUENCE</scope>
    <source>
        <strain evidence="2">SECRCQ15</strain>
    </source>
</reference>
<feature type="transmembrane region" description="Helical" evidence="1">
    <location>
        <begin position="89"/>
        <end position="108"/>
    </location>
</feature>
<evidence type="ECO:0000313" key="2">
    <source>
        <dbReference type="EMBL" id="MCH1627067.1"/>
    </source>
</evidence>
<keyword evidence="3" id="KW-1185">Reference proteome</keyword>
<comment type="caution">
    <text evidence="2">The sequence shown here is derived from an EMBL/GenBank/DDBJ whole genome shotgun (WGS) entry which is preliminary data.</text>
</comment>
<organism evidence="2 3">
    <name type="scientific">Fredinandcohnia quinoae</name>
    <dbReference type="NCBI Taxonomy" id="2918902"/>
    <lineage>
        <taxon>Bacteria</taxon>
        <taxon>Bacillati</taxon>
        <taxon>Bacillota</taxon>
        <taxon>Bacilli</taxon>
        <taxon>Bacillales</taxon>
        <taxon>Bacillaceae</taxon>
        <taxon>Fredinandcohnia</taxon>
    </lineage>
</organism>
<dbReference type="AlphaFoldDB" id="A0AAW5EB12"/>
<sequence length="117" mass="13766">MKKNKLILLKNKQEHEQEDFESIQEIKDALSKIDDHYQVFTPDLQVFEHLVIAEQQRQKKKFVRELLSFILIALLIMSGLLTALLQVPIAFFIVQGVASISLPVYVYFQYKKRVMRT</sequence>
<evidence type="ECO:0000313" key="3">
    <source>
        <dbReference type="Proteomes" id="UP001431131"/>
    </source>
</evidence>
<evidence type="ECO:0000256" key="1">
    <source>
        <dbReference type="SAM" id="Phobius"/>
    </source>
</evidence>
<proteinExistence type="predicted"/>
<keyword evidence="1" id="KW-1133">Transmembrane helix</keyword>
<name>A0AAW5EB12_9BACI</name>
<dbReference type="Pfam" id="PF17280">
    <property type="entry name" value="DUF5345"/>
    <property type="match status" value="1"/>
</dbReference>
<feature type="transmembrane region" description="Helical" evidence="1">
    <location>
        <begin position="66"/>
        <end position="83"/>
    </location>
</feature>
<protein>
    <submittedName>
        <fullName evidence="2">YxlC family protein</fullName>
    </submittedName>
</protein>
<dbReference type="InterPro" id="IPR035238">
    <property type="entry name" value="DUF5345"/>
</dbReference>
<keyword evidence="1" id="KW-0812">Transmembrane</keyword>
<accession>A0AAW5EB12</accession>
<dbReference type="Proteomes" id="UP001431131">
    <property type="component" value="Unassembled WGS sequence"/>
</dbReference>
<gene>
    <name evidence="2" type="ORF">MJG50_17175</name>
</gene>
<dbReference type="EMBL" id="JAKTTI010000033">
    <property type="protein sequence ID" value="MCH1627067.1"/>
    <property type="molecule type" value="Genomic_DNA"/>
</dbReference>